<keyword evidence="1" id="KW-0812">Transmembrane</keyword>
<dbReference type="InterPro" id="IPR035168">
    <property type="entry name" value="DUF5317"/>
</dbReference>
<organism evidence="2">
    <name type="scientific">Clostridium paraputrificum</name>
    <dbReference type="NCBI Taxonomy" id="29363"/>
    <lineage>
        <taxon>Bacteria</taxon>
        <taxon>Bacillati</taxon>
        <taxon>Bacillota</taxon>
        <taxon>Clostridia</taxon>
        <taxon>Eubacteriales</taxon>
        <taxon>Clostridiaceae</taxon>
        <taxon>Clostridium</taxon>
    </lineage>
</organism>
<dbReference type="RefSeq" id="WP_156561619.1">
    <property type="nucleotide sequence ID" value="NZ_CACRTV010000056.1"/>
</dbReference>
<feature type="transmembrane region" description="Helical" evidence="1">
    <location>
        <begin position="26"/>
        <end position="45"/>
    </location>
</feature>
<reference evidence="2" key="1">
    <citation type="submission" date="2019-11" db="EMBL/GenBank/DDBJ databases">
        <authorList>
            <person name="Feng L."/>
        </authorList>
    </citation>
    <scope>NUCLEOTIDE SEQUENCE</scope>
    <source>
        <strain evidence="2">CParaputrificumLFYP93</strain>
    </source>
</reference>
<gene>
    <name evidence="2" type="ORF">CPLFYP93_00104</name>
</gene>
<evidence type="ECO:0008006" key="3">
    <source>
        <dbReference type="Google" id="ProtNLM"/>
    </source>
</evidence>
<protein>
    <recommendedName>
        <fullName evidence="3">DUF5317 domain-containing protein</fullName>
    </recommendedName>
</protein>
<dbReference type="EMBL" id="CACRTV010000056">
    <property type="protein sequence ID" value="VYU43302.1"/>
    <property type="molecule type" value="Genomic_DNA"/>
</dbReference>
<keyword evidence="1" id="KW-1133">Transmembrane helix</keyword>
<feature type="transmembrane region" description="Helical" evidence="1">
    <location>
        <begin position="76"/>
        <end position="98"/>
    </location>
</feature>
<evidence type="ECO:0000256" key="1">
    <source>
        <dbReference type="SAM" id="Phobius"/>
    </source>
</evidence>
<evidence type="ECO:0000313" key="2">
    <source>
        <dbReference type="EMBL" id="VYU43302.1"/>
    </source>
</evidence>
<dbReference type="Pfam" id="PF17248">
    <property type="entry name" value="DUF5317"/>
    <property type="match status" value="1"/>
</dbReference>
<accession>A0A6N3EQK2</accession>
<sequence length="184" mass="20859">MLETILLAFLVARIKKLSIKPIFKTWHIYPIVILEIISVVGQVMIFNENYQMLRIVSFLKTIYLTSYLFLVFKYEIYNIALIGSACVFGGGILNDVAIKANGGVMPVFPSFSYITGYVKPESFNVVKDIHVLGNSASKFKILTDYIDLGYSILSVGDILIRVFVFLVIFYSIKKANDKYLEVDI</sequence>
<keyword evidence="1" id="KW-0472">Membrane</keyword>
<name>A0A6N3EQK2_9CLOT</name>
<proteinExistence type="predicted"/>
<feature type="transmembrane region" description="Helical" evidence="1">
    <location>
        <begin position="148"/>
        <end position="172"/>
    </location>
</feature>
<dbReference type="AlphaFoldDB" id="A0A6N3EQK2"/>
<feature type="transmembrane region" description="Helical" evidence="1">
    <location>
        <begin position="52"/>
        <end position="70"/>
    </location>
</feature>